<keyword evidence="3" id="KW-1185">Reference proteome</keyword>
<proteinExistence type="predicted"/>
<dbReference type="InterPro" id="IPR016181">
    <property type="entry name" value="Acyl_CoA_acyltransferase"/>
</dbReference>
<dbReference type="Proteomes" id="UP000681526">
    <property type="component" value="Unassembled WGS sequence"/>
</dbReference>
<accession>A0ABM8V8A4</accession>
<dbReference type="CDD" id="cd04301">
    <property type="entry name" value="NAT_SF"/>
    <property type="match status" value="1"/>
</dbReference>
<gene>
    <name evidence="2" type="primary">txxe 3250</name>
    <name evidence="2" type="ORF">TXXE_17675</name>
</gene>
<dbReference type="Gene3D" id="3.40.630.30">
    <property type="match status" value="1"/>
</dbReference>
<organism evidence="2 3">
    <name type="scientific">Thermobacillus xylanilyticus</name>
    <dbReference type="NCBI Taxonomy" id="76633"/>
    <lineage>
        <taxon>Bacteria</taxon>
        <taxon>Bacillati</taxon>
        <taxon>Bacillota</taxon>
        <taxon>Bacilli</taxon>
        <taxon>Bacillales</taxon>
        <taxon>Paenibacillaceae</taxon>
        <taxon>Thermobacillus</taxon>
    </lineage>
</organism>
<name>A0ABM8V8A4_THEXY</name>
<dbReference type="EMBL" id="CAJRAY010000091">
    <property type="protein sequence ID" value="CAG5092147.1"/>
    <property type="molecule type" value="Genomic_DNA"/>
</dbReference>
<feature type="domain" description="N-acetyltransferase" evidence="1">
    <location>
        <begin position="1"/>
        <end position="163"/>
    </location>
</feature>
<sequence>MLKRVTTEQDLAYYNFIWMTAWREKGYDFEFSPSVLERWLVLTPEGQPVGTAEFKPFLPGVSAFETVADMSRMPELVSDRRKVAEIDKYAVLPEHRGKYVDDLVAAAVLVAREHGIRWFVTLLEPLFCRAIKILYHPPMTQLGPKTFYKGDDVIPVVMDVRDVVAHPEKYNIKLPPVLTAVGGAC</sequence>
<evidence type="ECO:0000313" key="2">
    <source>
        <dbReference type="EMBL" id="CAG5092147.1"/>
    </source>
</evidence>
<dbReference type="Pfam" id="PF00583">
    <property type="entry name" value="Acetyltransf_1"/>
    <property type="match status" value="1"/>
</dbReference>
<evidence type="ECO:0000313" key="3">
    <source>
        <dbReference type="Proteomes" id="UP000681526"/>
    </source>
</evidence>
<dbReference type="InterPro" id="IPR000182">
    <property type="entry name" value="GNAT_dom"/>
</dbReference>
<dbReference type="PROSITE" id="PS51186">
    <property type="entry name" value="GNAT"/>
    <property type="match status" value="1"/>
</dbReference>
<dbReference type="SUPFAM" id="SSF55729">
    <property type="entry name" value="Acyl-CoA N-acyltransferases (Nat)"/>
    <property type="match status" value="1"/>
</dbReference>
<evidence type="ECO:0000259" key="1">
    <source>
        <dbReference type="PROSITE" id="PS51186"/>
    </source>
</evidence>
<dbReference type="RefSeq" id="WP_213486345.1">
    <property type="nucleotide sequence ID" value="NZ_CAJRAY010000091.1"/>
</dbReference>
<comment type="caution">
    <text evidence="2">The sequence shown here is derived from an EMBL/GenBank/DDBJ whole genome shotgun (WGS) entry which is preliminary data.</text>
</comment>
<reference evidence="2 3" key="1">
    <citation type="submission" date="2021-04" db="EMBL/GenBank/DDBJ databases">
        <authorList>
            <person name="Rakotoarivonina H."/>
        </authorList>
    </citation>
    <scope>NUCLEOTIDE SEQUENCE [LARGE SCALE GENOMIC DNA]</scope>
    <source>
        <strain evidence="2 3">XE</strain>
    </source>
</reference>
<protein>
    <recommendedName>
        <fullName evidence="1">N-acetyltransferase domain-containing protein</fullName>
    </recommendedName>
</protein>